<dbReference type="Proteomes" id="UP000694545">
    <property type="component" value="Unplaced"/>
</dbReference>
<name>A0A8D2L4S3_VARKO</name>
<feature type="transmembrane region" description="Helical" evidence="1">
    <location>
        <begin position="71"/>
        <end position="93"/>
    </location>
</feature>
<accession>A0A8D2L4S3</accession>
<evidence type="ECO:0000256" key="2">
    <source>
        <dbReference type="SAM" id="SignalP"/>
    </source>
</evidence>
<keyword evidence="1" id="KW-0472">Membrane</keyword>
<feature type="signal peptide" evidence="2">
    <location>
        <begin position="1"/>
        <end position="21"/>
    </location>
</feature>
<keyword evidence="1" id="KW-0812">Transmembrane</keyword>
<sequence>RSPRTPTSHHILLCPCLRAWGLPCINWYCPLSKCTLKNLFGLNGFVRHRLYKNGAGGNPVYQRIFLCRGRVGFLTCVLEVVFFMLVLRTMLLACSLPVK</sequence>
<evidence type="ECO:0000313" key="4">
    <source>
        <dbReference type="Proteomes" id="UP000694545"/>
    </source>
</evidence>
<proteinExistence type="predicted"/>
<keyword evidence="4" id="KW-1185">Reference proteome</keyword>
<evidence type="ECO:0000313" key="3">
    <source>
        <dbReference type="Ensembl" id="ENSVKKP00000016601.1"/>
    </source>
</evidence>
<keyword evidence="2" id="KW-0732">Signal</keyword>
<protein>
    <submittedName>
        <fullName evidence="3">Uncharacterized protein</fullName>
    </submittedName>
</protein>
<reference evidence="3" key="2">
    <citation type="submission" date="2025-09" db="UniProtKB">
        <authorList>
            <consortium name="Ensembl"/>
        </authorList>
    </citation>
    <scope>IDENTIFICATION</scope>
</reference>
<evidence type="ECO:0000256" key="1">
    <source>
        <dbReference type="SAM" id="Phobius"/>
    </source>
</evidence>
<dbReference type="AlphaFoldDB" id="A0A8D2L4S3"/>
<reference evidence="3" key="1">
    <citation type="submission" date="2025-08" db="UniProtKB">
        <authorList>
            <consortium name="Ensembl"/>
        </authorList>
    </citation>
    <scope>IDENTIFICATION</scope>
</reference>
<keyword evidence="1" id="KW-1133">Transmembrane helix</keyword>
<feature type="chain" id="PRO_5034043609" evidence="2">
    <location>
        <begin position="22"/>
        <end position="99"/>
    </location>
</feature>
<dbReference type="Ensembl" id="ENSVKKT00000017014.1">
    <property type="protein sequence ID" value="ENSVKKP00000016601.1"/>
    <property type="gene ID" value="ENSVKKG00000011349.1"/>
</dbReference>
<organism evidence="3 4">
    <name type="scientific">Varanus komodoensis</name>
    <name type="common">Komodo dragon</name>
    <dbReference type="NCBI Taxonomy" id="61221"/>
    <lineage>
        <taxon>Eukaryota</taxon>
        <taxon>Metazoa</taxon>
        <taxon>Chordata</taxon>
        <taxon>Craniata</taxon>
        <taxon>Vertebrata</taxon>
        <taxon>Euteleostomi</taxon>
        <taxon>Lepidosauria</taxon>
        <taxon>Squamata</taxon>
        <taxon>Bifurcata</taxon>
        <taxon>Unidentata</taxon>
        <taxon>Episquamata</taxon>
        <taxon>Toxicofera</taxon>
        <taxon>Anguimorpha</taxon>
        <taxon>Paleoanguimorpha</taxon>
        <taxon>Varanoidea</taxon>
        <taxon>Varanidae</taxon>
        <taxon>Varanus</taxon>
    </lineage>
</organism>